<name>A0ABW6FGN5_9ACTN</name>
<dbReference type="Proteomes" id="UP001598448">
    <property type="component" value="Unassembled WGS sequence"/>
</dbReference>
<keyword evidence="1" id="KW-0808">Transferase</keyword>
<keyword evidence="1" id="KW-0418">Kinase</keyword>
<evidence type="ECO:0000256" key="1">
    <source>
        <dbReference type="ARBA" id="ARBA00022527"/>
    </source>
</evidence>
<gene>
    <name evidence="3" type="ORF">ACFWJN_06290</name>
</gene>
<dbReference type="SUPFAM" id="SSF55874">
    <property type="entry name" value="ATPase domain of HSP90 chaperone/DNA topoisomerase II/histidine kinase"/>
    <property type="match status" value="1"/>
</dbReference>
<dbReference type="Pfam" id="PF13581">
    <property type="entry name" value="HATPase_c_2"/>
    <property type="match status" value="1"/>
</dbReference>
<proteinExistence type="predicted"/>
<evidence type="ECO:0000259" key="2">
    <source>
        <dbReference type="Pfam" id="PF13581"/>
    </source>
</evidence>
<keyword evidence="1" id="KW-0723">Serine/threonine-protein kinase</keyword>
<dbReference type="CDD" id="cd16936">
    <property type="entry name" value="HATPase_RsbW-like"/>
    <property type="match status" value="1"/>
</dbReference>
<dbReference type="InterPro" id="IPR050267">
    <property type="entry name" value="Anti-sigma-factor_SerPK"/>
</dbReference>
<keyword evidence="3" id="KW-0547">Nucleotide-binding</keyword>
<dbReference type="Gene3D" id="3.30.565.10">
    <property type="entry name" value="Histidine kinase-like ATPase, C-terminal domain"/>
    <property type="match status" value="1"/>
</dbReference>
<evidence type="ECO:0000313" key="4">
    <source>
        <dbReference type="Proteomes" id="UP001598448"/>
    </source>
</evidence>
<evidence type="ECO:0000313" key="3">
    <source>
        <dbReference type="EMBL" id="MFD5098575.1"/>
    </source>
</evidence>
<sequence>MYVTDTGRTSDHGARHAGEGVRRLAEQFRHPGAADVIRQLDHSAEAVATARHMAEELLGRLKVAEVDTVVLVVSELVTNAIEHALPPLALHLRRDPVAKQVWVGVSDGGPASHHGPWTSSCTDDEHGRGLGIVEALTDGQGTLIRADGMATHWVTVSA</sequence>
<keyword evidence="3" id="KW-0067">ATP-binding</keyword>
<feature type="domain" description="Histidine kinase/HSP90-like ATPase" evidence="2">
    <location>
        <begin position="44"/>
        <end position="138"/>
    </location>
</feature>
<dbReference type="PANTHER" id="PTHR35526">
    <property type="entry name" value="ANTI-SIGMA-F FACTOR RSBW-RELATED"/>
    <property type="match status" value="1"/>
</dbReference>
<dbReference type="InterPro" id="IPR003594">
    <property type="entry name" value="HATPase_dom"/>
</dbReference>
<protein>
    <submittedName>
        <fullName evidence="3">ATP-binding protein</fullName>
    </submittedName>
</protein>
<dbReference type="EMBL" id="JBHXIJ010000025">
    <property type="protein sequence ID" value="MFD5098575.1"/>
    <property type="molecule type" value="Genomic_DNA"/>
</dbReference>
<comment type="caution">
    <text evidence="3">The sequence shown here is derived from an EMBL/GenBank/DDBJ whole genome shotgun (WGS) entry which is preliminary data.</text>
</comment>
<dbReference type="PANTHER" id="PTHR35526:SF3">
    <property type="entry name" value="ANTI-SIGMA-F FACTOR RSBW"/>
    <property type="match status" value="1"/>
</dbReference>
<dbReference type="RefSeq" id="WP_386709785.1">
    <property type="nucleotide sequence ID" value="NZ_JBHXIJ010000025.1"/>
</dbReference>
<organism evidence="3 4">
    <name type="scientific">Streptomyces albidochromogenes</name>
    <dbReference type="NCBI Taxonomy" id="329524"/>
    <lineage>
        <taxon>Bacteria</taxon>
        <taxon>Bacillati</taxon>
        <taxon>Actinomycetota</taxon>
        <taxon>Actinomycetes</taxon>
        <taxon>Kitasatosporales</taxon>
        <taxon>Streptomycetaceae</taxon>
        <taxon>Streptomyces</taxon>
    </lineage>
</organism>
<dbReference type="GO" id="GO:0005524">
    <property type="term" value="F:ATP binding"/>
    <property type="evidence" value="ECO:0007669"/>
    <property type="project" value="UniProtKB-KW"/>
</dbReference>
<keyword evidence="4" id="KW-1185">Reference proteome</keyword>
<accession>A0ABW6FGN5</accession>
<dbReference type="InterPro" id="IPR036890">
    <property type="entry name" value="HATPase_C_sf"/>
</dbReference>
<reference evidence="3 4" key="1">
    <citation type="submission" date="2024-09" db="EMBL/GenBank/DDBJ databases">
        <title>The Natural Products Discovery Center: Release of the First 8490 Sequenced Strains for Exploring Actinobacteria Biosynthetic Diversity.</title>
        <authorList>
            <person name="Kalkreuter E."/>
            <person name="Kautsar S.A."/>
            <person name="Yang D."/>
            <person name="Bader C.D."/>
            <person name="Teijaro C.N."/>
            <person name="Fluegel L."/>
            <person name="Davis C.M."/>
            <person name="Simpson J.R."/>
            <person name="Lauterbach L."/>
            <person name="Steele A.D."/>
            <person name="Gui C."/>
            <person name="Meng S."/>
            <person name="Li G."/>
            <person name="Viehrig K."/>
            <person name="Ye F."/>
            <person name="Su P."/>
            <person name="Kiefer A.F."/>
            <person name="Nichols A."/>
            <person name="Cepeda A.J."/>
            <person name="Yan W."/>
            <person name="Fan B."/>
            <person name="Jiang Y."/>
            <person name="Adhikari A."/>
            <person name="Zheng C.-J."/>
            <person name="Schuster L."/>
            <person name="Cowan T.M."/>
            <person name="Smanski M.J."/>
            <person name="Chevrette M.G."/>
            <person name="De Carvalho L.P.S."/>
            <person name="Shen B."/>
        </authorList>
    </citation>
    <scope>NUCLEOTIDE SEQUENCE [LARGE SCALE GENOMIC DNA]</scope>
    <source>
        <strain evidence="3 4">NPDC058348</strain>
    </source>
</reference>